<evidence type="ECO:0000256" key="5">
    <source>
        <dbReference type="ARBA" id="ARBA00022801"/>
    </source>
</evidence>
<dbReference type="PANTHER" id="PTHR42693:SF42">
    <property type="entry name" value="ARYLSULFATASE G"/>
    <property type="match status" value="1"/>
</dbReference>
<dbReference type="RefSeq" id="WP_018474106.1">
    <property type="nucleotide sequence ID" value="NZ_BMWX01000001.1"/>
</dbReference>
<gene>
    <name evidence="9" type="primary">aslA</name>
    <name evidence="9" type="ORF">GCM10007049_06300</name>
</gene>
<dbReference type="PANTHER" id="PTHR42693">
    <property type="entry name" value="ARYLSULFATASE FAMILY MEMBER"/>
    <property type="match status" value="1"/>
</dbReference>
<feature type="signal peptide" evidence="7">
    <location>
        <begin position="1"/>
        <end position="31"/>
    </location>
</feature>
<feature type="domain" description="Sulfatase N-terminal" evidence="8">
    <location>
        <begin position="35"/>
        <end position="368"/>
    </location>
</feature>
<dbReference type="Gene3D" id="3.30.1120.10">
    <property type="match status" value="1"/>
</dbReference>
<dbReference type="Pfam" id="PF00884">
    <property type="entry name" value="Sulfatase"/>
    <property type="match status" value="1"/>
</dbReference>
<proteinExistence type="inferred from homology"/>
<dbReference type="Gene3D" id="3.40.720.10">
    <property type="entry name" value="Alkaline Phosphatase, subunit A"/>
    <property type="match status" value="1"/>
</dbReference>
<keyword evidence="6" id="KW-0106">Calcium</keyword>
<dbReference type="Proteomes" id="UP000619457">
    <property type="component" value="Unassembled WGS sequence"/>
</dbReference>
<evidence type="ECO:0000256" key="2">
    <source>
        <dbReference type="ARBA" id="ARBA00008779"/>
    </source>
</evidence>
<evidence type="ECO:0000256" key="7">
    <source>
        <dbReference type="SAM" id="SignalP"/>
    </source>
</evidence>
<evidence type="ECO:0000256" key="3">
    <source>
        <dbReference type="ARBA" id="ARBA00022723"/>
    </source>
</evidence>
<evidence type="ECO:0000256" key="1">
    <source>
        <dbReference type="ARBA" id="ARBA00001913"/>
    </source>
</evidence>
<keyword evidence="10" id="KW-1185">Reference proteome</keyword>
<feature type="chain" id="PRO_5038033643" evidence="7">
    <location>
        <begin position="32"/>
        <end position="510"/>
    </location>
</feature>
<dbReference type="InterPro" id="IPR050738">
    <property type="entry name" value="Sulfatase"/>
</dbReference>
<dbReference type="InterPro" id="IPR017850">
    <property type="entry name" value="Alkaline_phosphatase_core_sf"/>
</dbReference>
<dbReference type="GO" id="GO:0046872">
    <property type="term" value="F:metal ion binding"/>
    <property type="evidence" value="ECO:0007669"/>
    <property type="project" value="UniProtKB-KW"/>
</dbReference>
<dbReference type="CDD" id="cd16144">
    <property type="entry name" value="ARS_like"/>
    <property type="match status" value="1"/>
</dbReference>
<evidence type="ECO:0000259" key="8">
    <source>
        <dbReference type="Pfam" id="PF00884"/>
    </source>
</evidence>
<evidence type="ECO:0000313" key="9">
    <source>
        <dbReference type="EMBL" id="GGZ16665.1"/>
    </source>
</evidence>
<reference evidence="9" key="2">
    <citation type="submission" date="2020-09" db="EMBL/GenBank/DDBJ databases">
        <authorList>
            <person name="Sun Q."/>
            <person name="Kim S."/>
        </authorList>
    </citation>
    <scope>NUCLEOTIDE SEQUENCE</scope>
    <source>
        <strain evidence="9">KCTC 12368</strain>
    </source>
</reference>
<organism evidence="9 10">
    <name type="scientific">Echinicola pacifica</name>
    <dbReference type="NCBI Taxonomy" id="346377"/>
    <lineage>
        <taxon>Bacteria</taxon>
        <taxon>Pseudomonadati</taxon>
        <taxon>Bacteroidota</taxon>
        <taxon>Cytophagia</taxon>
        <taxon>Cytophagales</taxon>
        <taxon>Cyclobacteriaceae</taxon>
        <taxon>Echinicola</taxon>
    </lineage>
</organism>
<name>A0A918PN91_9BACT</name>
<reference evidence="9" key="1">
    <citation type="journal article" date="2014" name="Int. J. Syst. Evol. Microbiol.">
        <title>Complete genome sequence of Corynebacterium casei LMG S-19264T (=DSM 44701T), isolated from a smear-ripened cheese.</title>
        <authorList>
            <consortium name="US DOE Joint Genome Institute (JGI-PGF)"/>
            <person name="Walter F."/>
            <person name="Albersmeier A."/>
            <person name="Kalinowski J."/>
            <person name="Ruckert C."/>
        </authorList>
    </citation>
    <scope>NUCLEOTIDE SEQUENCE</scope>
    <source>
        <strain evidence="9">KCTC 12368</strain>
    </source>
</reference>
<dbReference type="GO" id="GO:0004065">
    <property type="term" value="F:arylsulfatase activity"/>
    <property type="evidence" value="ECO:0007669"/>
    <property type="project" value="TreeGrafter"/>
</dbReference>
<evidence type="ECO:0000256" key="6">
    <source>
        <dbReference type="ARBA" id="ARBA00022837"/>
    </source>
</evidence>
<dbReference type="SUPFAM" id="SSF53649">
    <property type="entry name" value="Alkaline phosphatase-like"/>
    <property type="match status" value="1"/>
</dbReference>
<comment type="similarity">
    <text evidence="2">Belongs to the sulfatase family.</text>
</comment>
<keyword evidence="3" id="KW-0479">Metal-binding</keyword>
<keyword evidence="4 7" id="KW-0732">Signal</keyword>
<sequence length="510" mass="57850">MIFKKFIRRYIKASTALLLGAIAYSCSPATEAPPPNIVFILADDLGWADLPLYGNAFNEAPNLSKLASEGMLFTNAYAANPVCSPTRASIQTGQYPARIGINDFLPGHWRPYEKLRVPANKTQYLPEEYQTIGENLKEAGYKTGYFGKWHLGIKPNHLPENQGYDESVVYNGGGYFNFGAKLHPPQEFPKDKVLSEALTDLSIDFIESNKEQAFFLFLAHYDVHVQLDADAELIEKYLRKPKAKNYPSNAIYAAMIEHLDTSVGRIMDKLEKEGLAENTLVVFFSDNGGLVKRFDEIPLLDKHSLSYYENDSLQYIASSNAPLRAEKGTIFEGGIREPMVVRWPGKIKAGTKSDALISSIDFFPTFMNIGKGRVSHGQQIDGQNLEEIFEGEEPQPERSLYWHYPVYHHAEPASAIRKGDWKLIHFMQDDHVELYNLEEDIGESIDLKAQQPELAAELYTSLQNWREEVSAAMPIPNPDFDSEKRHLWVRHPHFDDMLQGLDNFKEIIPQ</sequence>
<dbReference type="InterPro" id="IPR000917">
    <property type="entry name" value="Sulfatase_N"/>
</dbReference>
<dbReference type="EMBL" id="BMWX01000001">
    <property type="protein sequence ID" value="GGZ16665.1"/>
    <property type="molecule type" value="Genomic_DNA"/>
</dbReference>
<dbReference type="AlphaFoldDB" id="A0A918PN91"/>
<comment type="cofactor">
    <cofactor evidence="1">
        <name>Ca(2+)</name>
        <dbReference type="ChEBI" id="CHEBI:29108"/>
    </cofactor>
</comment>
<evidence type="ECO:0000313" key="10">
    <source>
        <dbReference type="Proteomes" id="UP000619457"/>
    </source>
</evidence>
<evidence type="ECO:0000256" key="4">
    <source>
        <dbReference type="ARBA" id="ARBA00022729"/>
    </source>
</evidence>
<protein>
    <submittedName>
        <fullName evidence="9">Arylsulfatase</fullName>
    </submittedName>
</protein>
<accession>A0A918PN91</accession>
<comment type="caution">
    <text evidence="9">The sequence shown here is derived from an EMBL/GenBank/DDBJ whole genome shotgun (WGS) entry which is preliminary data.</text>
</comment>
<keyword evidence="5" id="KW-0378">Hydrolase</keyword>
<dbReference type="PROSITE" id="PS51257">
    <property type="entry name" value="PROKAR_LIPOPROTEIN"/>
    <property type="match status" value="1"/>
</dbReference>